<dbReference type="UniPathway" id="UPA00756"/>
<keyword evidence="12" id="KW-0735">Signal-anchor</keyword>
<evidence type="ECO:0000256" key="2">
    <source>
        <dbReference type="ARBA" id="ARBA00004648"/>
    </source>
</evidence>
<dbReference type="GO" id="GO:0030158">
    <property type="term" value="F:protein xylosyltransferase activity"/>
    <property type="evidence" value="ECO:0000318"/>
    <property type="project" value="GO_Central"/>
</dbReference>
<evidence type="ECO:0000256" key="4">
    <source>
        <dbReference type="ARBA" id="ARBA00005093"/>
    </source>
</evidence>
<dbReference type="PANTHER" id="PTHR46025">
    <property type="entry name" value="XYLOSYLTRANSFERASE OXT"/>
    <property type="match status" value="1"/>
</dbReference>
<sequence>MMGKECSNGGIGFQNECICPYSFSGSMCENRDEKEQCNSLNLETSMFNLYPEFIFGDNDEIDKQYSSSVCCWHKYRVNQNYTEKYINEVLVEPTVDNIKEQSKYIKKLLETYGPWDRNDKLLFNYLLTSANKKGKEDYYLKYADPKYSPPVLEPFKITSSNLAFFLLVSDIKMEEIKTLFTYLYRPKHYYVIHVDNNFNDTKKIEELELYLDNLFKKSYEIDHYLTDNYPKNYRVMKDRFSGSWGSISLVYPEIAAYSILFDMVEERSAISRKNETWTHVINLSANDFPVKTVSELEFFLRLPTNINRNFLETGPNKESERYTETFLRTKLGNTIAVKYKDSNVCGSPNNNNPMITNTFYKGKSNEGSQWHFLTYKFAHYIISDFNSIRRLLSLKFAMIPDEFFYQQVRNESPFYPNEAIWDTYNYRFIPWDSSKLAVTKEHIEKGFPYVTYFTRKVYKQDVKDLIIKKLLHQ</sequence>
<keyword evidence="9" id="KW-0812">Transmembrane</keyword>
<keyword evidence="13" id="KW-1133">Transmembrane helix</keyword>
<dbReference type="PANTHER" id="PTHR46025:SF3">
    <property type="entry name" value="XYLOSYLTRANSFERASE OXT"/>
    <property type="match status" value="1"/>
</dbReference>
<organism evidence="21 22">
    <name type="scientific">Dictyostelium purpureum</name>
    <name type="common">Slime mold</name>
    <dbReference type="NCBI Taxonomy" id="5786"/>
    <lineage>
        <taxon>Eukaryota</taxon>
        <taxon>Amoebozoa</taxon>
        <taxon>Evosea</taxon>
        <taxon>Eumycetozoa</taxon>
        <taxon>Dictyostelia</taxon>
        <taxon>Dictyosteliales</taxon>
        <taxon>Dictyosteliaceae</taxon>
        <taxon>Dictyostelium</taxon>
    </lineage>
</organism>
<evidence type="ECO:0000256" key="9">
    <source>
        <dbReference type="ARBA" id="ARBA00022692"/>
    </source>
</evidence>
<comment type="pathway">
    <text evidence="4">Glycan metabolism; heparan sulfate biosynthesis.</text>
</comment>
<keyword evidence="15" id="KW-0472">Membrane</keyword>
<dbReference type="KEGG" id="dpp:DICPUDRAFT_93669"/>
<comment type="similarity">
    <text evidence="5">Belongs to the glycosyltransferase 14 family. XylT subfamily.</text>
</comment>
<proteinExistence type="inferred from homology"/>
<dbReference type="OMA" id="SAPSICC"/>
<evidence type="ECO:0000259" key="20">
    <source>
        <dbReference type="PROSITE" id="PS00022"/>
    </source>
</evidence>
<evidence type="ECO:0000256" key="11">
    <source>
        <dbReference type="ARBA" id="ARBA00022824"/>
    </source>
</evidence>
<evidence type="ECO:0000256" key="18">
    <source>
        <dbReference type="ARBA" id="ARBA00042865"/>
    </source>
</evidence>
<keyword evidence="16" id="KW-1015">Disulfide bond</keyword>
<dbReference type="eggNOG" id="KOG0799">
    <property type="taxonomic scope" value="Eukaryota"/>
</dbReference>
<dbReference type="UniPathway" id="UPA00755"/>
<dbReference type="GO" id="GO:0050650">
    <property type="term" value="P:chondroitin sulfate proteoglycan biosynthetic process"/>
    <property type="evidence" value="ECO:0000318"/>
    <property type="project" value="GO_Central"/>
</dbReference>
<evidence type="ECO:0000256" key="13">
    <source>
        <dbReference type="ARBA" id="ARBA00022989"/>
    </source>
</evidence>
<evidence type="ECO:0000256" key="6">
    <source>
        <dbReference type="ARBA" id="ARBA00011972"/>
    </source>
</evidence>
<dbReference type="AlphaFoldDB" id="F0ZAC6"/>
<keyword evidence="10" id="KW-0479">Metal-binding</keyword>
<evidence type="ECO:0000256" key="1">
    <source>
        <dbReference type="ARBA" id="ARBA00004323"/>
    </source>
</evidence>
<dbReference type="InterPro" id="IPR000742">
    <property type="entry name" value="EGF"/>
</dbReference>
<comment type="subcellular location">
    <subcellularLocation>
        <location evidence="2">Endoplasmic reticulum membrane</location>
        <topology evidence="2">Single-pass type II membrane protein</topology>
    </subcellularLocation>
    <subcellularLocation>
        <location evidence="1">Golgi apparatus membrane</location>
        <topology evidence="1">Single-pass type II membrane protein</topology>
    </subcellularLocation>
</comment>
<evidence type="ECO:0000256" key="5">
    <source>
        <dbReference type="ARBA" id="ARBA00010195"/>
    </source>
</evidence>
<dbReference type="GO" id="GO:0046872">
    <property type="term" value="F:metal ion binding"/>
    <property type="evidence" value="ECO:0007669"/>
    <property type="project" value="UniProtKB-KW"/>
</dbReference>
<dbReference type="FunCoup" id="F0ZAC6">
    <property type="interactions" value="1"/>
</dbReference>
<evidence type="ECO:0000256" key="16">
    <source>
        <dbReference type="ARBA" id="ARBA00023157"/>
    </source>
</evidence>
<accession>F0ZAC6</accession>
<evidence type="ECO:0000256" key="15">
    <source>
        <dbReference type="ARBA" id="ARBA00023136"/>
    </source>
</evidence>
<evidence type="ECO:0000313" key="21">
    <source>
        <dbReference type="EMBL" id="EGC39100.1"/>
    </source>
</evidence>
<dbReference type="Pfam" id="PF02485">
    <property type="entry name" value="Branch"/>
    <property type="match status" value="1"/>
</dbReference>
<keyword evidence="7" id="KW-0328">Glycosyltransferase</keyword>
<comment type="catalytic activity">
    <reaction evidence="19">
        <text>UDP-alpha-D-xylose + L-seryl-[protein] = 3-O-(beta-D-xylosyl)-L-seryl-[protein] + UDP + H(+)</text>
        <dbReference type="Rhea" id="RHEA:50192"/>
        <dbReference type="Rhea" id="RHEA-COMP:9863"/>
        <dbReference type="Rhea" id="RHEA-COMP:12567"/>
        <dbReference type="ChEBI" id="CHEBI:15378"/>
        <dbReference type="ChEBI" id="CHEBI:29999"/>
        <dbReference type="ChEBI" id="CHEBI:57632"/>
        <dbReference type="ChEBI" id="CHEBI:58223"/>
        <dbReference type="ChEBI" id="CHEBI:132085"/>
        <dbReference type="EC" id="2.4.2.26"/>
    </reaction>
</comment>
<dbReference type="InParanoid" id="F0ZAC6"/>
<evidence type="ECO:0000256" key="19">
    <source>
        <dbReference type="ARBA" id="ARBA00047847"/>
    </source>
</evidence>
<evidence type="ECO:0000256" key="17">
    <source>
        <dbReference type="ARBA" id="ARBA00023180"/>
    </source>
</evidence>
<dbReference type="GO" id="GO:0015012">
    <property type="term" value="P:heparan sulfate proteoglycan biosynthetic process"/>
    <property type="evidence" value="ECO:0000318"/>
    <property type="project" value="GO_Central"/>
</dbReference>
<dbReference type="RefSeq" id="XP_003284352.1">
    <property type="nucleotide sequence ID" value="XM_003284304.1"/>
</dbReference>
<dbReference type="GeneID" id="10510258"/>
<evidence type="ECO:0000256" key="14">
    <source>
        <dbReference type="ARBA" id="ARBA00023034"/>
    </source>
</evidence>
<evidence type="ECO:0000256" key="12">
    <source>
        <dbReference type="ARBA" id="ARBA00022968"/>
    </source>
</evidence>
<dbReference type="EC" id="2.4.2.26" evidence="6"/>
<evidence type="ECO:0000313" key="22">
    <source>
        <dbReference type="Proteomes" id="UP000001064"/>
    </source>
</evidence>
<dbReference type="InterPro" id="IPR043538">
    <property type="entry name" value="XYLT"/>
</dbReference>
<keyword evidence="22" id="KW-1185">Reference proteome</keyword>
<dbReference type="Proteomes" id="UP000001064">
    <property type="component" value="Unassembled WGS sequence"/>
</dbReference>
<feature type="domain" description="EGF-like" evidence="20">
    <location>
        <begin position="17"/>
        <end position="28"/>
    </location>
</feature>
<dbReference type="InterPro" id="IPR003406">
    <property type="entry name" value="Glyco_trans_14"/>
</dbReference>
<gene>
    <name evidence="21" type="ORF">DICPUDRAFT_93669</name>
</gene>
<evidence type="ECO:0000256" key="10">
    <source>
        <dbReference type="ARBA" id="ARBA00022723"/>
    </source>
</evidence>
<comment type="pathway">
    <text evidence="3">Glycan metabolism; chondroitin sulfate biosynthesis.</text>
</comment>
<dbReference type="GO" id="GO:0000139">
    <property type="term" value="C:Golgi membrane"/>
    <property type="evidence" value="ECO:0007669"/>
    <property type="project" value="UniProtKB-SubCell"/>
</dbReference>
<evidence type="ECO:0000256" key="3">
    <source>
        <dbReference type="ARBA" id="ARBA00004840"/>
    </source>
</evidence>
<dbReference type="GO" id="GO:0005789">
    <property type="term" value="C:endoplasmic reticulum membrane"/>
    <property type="evidence" value="ECO:0007669"/>
    <property type="project" value="UniProtKB-SubCell"/>
</dbReference>
<keyword evidence="11" id="KW-0256">Endoplasmic reticulum</keyword>
<reference evidence="22" key="1">
    <citation type="journal article" date="2011" name="Genome Biol.">
        <title>Comparative genomics of the social amoebae Dictyostelium discoideum and Dictyostelium purpureum.</title>
        <authorList>
            <consortium name="US DOE Joint Genome Institute (JGI-PGF)"/>
            <person name="Sucgang R."/>
            <person name="Kuo A."/>
            <person name="Tian X."/>
            <person name="Salerno W."/>
            <person name="Parikh A."/>
            <person name="Feasley C.L."/>
            <person name="Dalin E."/>
            <person name="Tu H."/>
            <person name="Huang E."/>
            <person name="Barry K."/>
            <person name="Lindquist E."/>
            <person name="Shapiro H."/>
            <person name="Bruce D."/>
            <person name="Schmutz J."/>
            <person name="Salamov A."/>
            <person name="Fey P."/>
            <person name="Gaudet P."/>
            <person name="Anjard C."/>
            <person name="Babu M.M."/>
            <person name="Basu S."/>
            <person name="Bushmanova Y."/>
            <person name="van der Wel H."/>
            <person name="Katoh-Kurasawa M."/>
            <person name="Dinh C."/>
            <person name="Coutinho P.M."/>
            <person name="Saito T."/>
            <person name="Elias M."/>
            <person name="Schaap P."/>
            <person name="Kay R.R."/>
            <person name="Henrissat B."/>
            <person name="Eichinger L."/>
            <person name="Rivero F."/>
            <person name="Putnam N.H."/>
            <person name="West C.M."/>
            <person name="Loomis W.F."/>
            <person name="Chisholm R.L."/>
            <person name="Shaulsky G."/>
            <person name="Strassmann J.E."/>
            <person name="Queller D.C."/>
            <person name="Kuspa A."/>
            <person name="Grigoriev I.V."/>
        </authorList>
    </citation>
    <scope>NUCLEOTIDE SEQUENCE [LARGE SCALE GENOMIC DNA]</scope>
    <source>
        <strain evidence="22">QSDP1</strain>
    </source>
</reference>
<keyword evidence="8" id="KW-0808">Transferase</keyword>
<protein>
    <recommendedName>
        <fullName evidence="6">protein xylosyltransferase</fullName>
        <ecNumber evidence="6">2.4.2.26</ecNumber>
    </recommendedName>
    <alternativeName>
        <fullName evidence="18">Peptide O-xylosyltransferase</fullName>
    </alternativeName>
</protein>
<keyword evidence="14" id="KW-0333">Golgi apparatus</keyword>
<dbReference type="OrthoDB" id="2019572at2759"/>
<evidence type="ECO:0000256" key="7">
    <source>
        <dbReference type="ARBA" id="ARBA00022676"/>
    </source>
</evidence>
<name>F0ZAC6_DICPU</name>
<keyword evidence="17" id="KW-0325">Glycoprotein</keyword>
<dbReference type="STRING" id="5786.F0ZAC6"/>
<dbReference type="VEuPathDB" id="AmoebaDB:DICPUDRAFT_93669"/>
<dbReference type="PROSITE" id="PS00022">
    <property type="entry name" value="EGF_1"/>
    <property type="match status" value="1"/>
</dbReference>
<dbReference type="EMBL" id="GL870963">
    <property type="protein sequence ID" value="EGC39100.1"/>
    <property type="molecule type" value="Genomic_DNA"/>
</dbReference>
<evidence type="ECO:0000256" key="8">
    <source>
        <dbReference type="ARBA" id="ARBA00022679"/>
    </source>
</evidence>